<protein>
    <submittedName>
        <fullName evidence="2">Uncharacterized protein</fullName>
    </submittedName>
</protein>
<evidence type="ECO:0000313" key="2">
    <source>
        <dbReference type="EMBL" id="ODV61723.1"/>
    </source>
</evidence>
<organism evidence="2 3">
    <name type="scientific">Ascoidea rubescens DSM 1968</name>
    <dbReference type="NCBI Taxonomy" id="1344418"/>
    <lineage>
        <taxon>Eukaryota</taxon>
        <taxon>Fungi</taxon>
        <taxon>Dikarya</taxon>
        <taxon>Ascomycota</taxon>
        <taxon>Saccharomycotina</taxon>
        <taxon>Saccharomycetes</taxon>
        <taxon>Ascoideaceae</taxon>
        <taxon>Ascoidea</taxon>
    </lineage>
</organism>
<dbReference type="RefSeq" id="XP_020048030.1">
    <property type="nucleotide sequence ID" value="XM_020192900.1"/>
</dbReference>
<proteinExistence type="predicted"/>
<feature type="region of interest" description="Disordered" evidence="1">
    <location>
        <begin position="143"/>
        <end position="165"/>
    </location>
</feature>
<keyword evidence="3" id="KW-1185">Reference proteome</keyword>
<dbReference type="AlphaFoldDB" id="A0A1D2VJG8"/>
<dbReference type="InParanoid" id="A0A1D2VJG8"/>
<dbReference type="Proteomes" id="UP000095038">
    <property type="component" value="Unassembled WGS sequence"/>
</dbReference>
<name>A0A1D2VJG8_9ASCO</name>
<sequence>MNQLQPQPQQQSLVNQEYHATPFFSNPNFYKLITPELKETLPYVSVIRQTKIPNSSSTMVFSDILSFVPLLESNDMKASVFNRSNNKIIASKLVNAKIDGLIQRTLINSEDSKALIIRKFKKPLDFSSEKKIVSLSNSKPKEIEYQNGEFSNSHDKEGNDAKAQNLENGIAEKALNFKSSTDKENL</sequence>
<evidence type="ECO:0000256" key="1">
    <source>
        <dbReference type="SAM" id="MobiDB-lite"/>
    </source>
</evidence>
<gene>
    <name evidence="2" type="ORF">ASCRUDRAFT_75016</name>
</gene>
<feature type="non-terminal residue" evidence="2">
    <location>
        <position position="186"/>
    </location>
</feature>
<evidence type="ECO:0000313" key="3">
    <source>
        <dbReference type="Proteomes" id="UP000095038"/>
    </source>
</evidence>
<reference evidence="3" key="1">
    <citation type="submission" date="2016-05" db="EMBL/GenBank/DDBJ databases">
        <title>Comparative genomics of biotechnologically important yeasts.</title>
        <authorList>
            <consortium name="DOE Joint Genome Institute"/>
            <person name="Riley R."/>
            <person name="Haridas S."/>
            <person name="Wolfe K.H."/>
            <person name="Lopes M.R."/>
            <person name="Hittinger C.T."/>
            <person name="Goker M."/>
            <person name="Salamov A."/>
            <person name="Wisecaver J."/>
            <person name="Long T.M."/>
            <person name="Aerts A.L."/>
            <person name="Barry K."/>
            <person name="Choi C."/>
            <person name="Clum A."/>
            <person name="Coughlan A.Y."/>
            <person name="Deshpande S."/>
            <person name="Douglass A.P."/>
            <person name="Hanson S.J."/>
            <person name="Klenk H.-P."/>
            <person name="Labutti K."/>
            <person name="Lapidus A."/>
            <person name="Lindquist E."/>
            <person name="Lipzen A."/>
            <person name="Meier-Kolthoff J.P."/>
            <person name="Ohm R.A."/>
            <person name="Otillar R.P."/>
            <person name="Pangilinan J."/>
            <person name="Peng Y."/>
            <person name="Rokas A."/>
            <person name="Rosa C.A."/>
            <person name="Scheuner C."/>
            <person name="Sibirny A.A."/>
            <person name="Slot J.C."/>
            <person name="Stielow J.B."/>
            <person name="Sun H."/>
            <person name="Kurtzman C.P."/>
            <person name="Blackwell M."/>
            <person name="Grigoriev I.V."/>
            <person name="Jeffries T.W."/>
        </authorList>
    </citation>
    <scope>NUCLEOTIDE SEQUENCE [LARGE SCALE GENOMIC DNA]</scope>
    <source>
        <strain evidence="3">DSM 1968</strain>
    </source>
</reference>
<dbReference type="GeneID" id="30966536"/>
<dbReference type="EMBL" id="KV454478">
    <property type="protein sequence ID" value="ODV61723.1"/>
    <property type="molecule type" value="Genomic_DNA"/>
</dbReference>
<accession>A0A1D2VJG8</accession>